<sequence>MQNTETDRINSRINAEIKLKAQKELEKNGLTISEYVRIILTGVAEHGLPDNFALPNMAVNDAILEMVDAKAQQRPLPGGTTLDDFERSLD</sequence>
<reference evidence="1" key="1">
    <citation type="journal article" date="2021" name="PeerJ">
        <title>Extensive microbial diversity within the chicken gut microbiome revealed by metagenomics and culture.</title>
        <authorList>
            <person name="Gilroy R."/>
            <person name="Ravi A."/>
            <person name="Getino M."/>
            <person name="Pursley I."/>
            <person name="Horton D.L."/>
            <person name="Alikhan N.F."/>
            <person name="Baker D."/>
            <person name="Gharbi K."/>
            <person name="Hall N."/>
            <person name="Watson M."/>
            <person name="Adriaenssens E.M."/>
            <person name="Foster-Nyarko E."/>
            <person name="Jarju S."/>
            <person name="Secka A."/>
            <person name="Antonio M."/>
            <person name="Oren A."/>
            <person name="Chaudhuri R.R."/>
            <person name="La Ragione R."/>
            <person name="Hildebrand F."/>
            <person name="Pallen M.J."/>
        </authorList>
    </citation>
    <scope>NUCLEOTIDE SEQUENCE</scope>
    <source>
        <strain evidence="1">CHK173-259</strain>
    </source>
</reference>
<dbReference type="Proteomes" id="UP000886822">
    <property type="component" value="Unassembled WGS sequence"/>
</dbReference>
<proteinExistence type="predicted"/>
<reference evidence="1" key="2">
    <citation type="submission" date="2021-04" db="EMBL/GenBank/DDBJ databases">
        <authorList>
            <person name="Gilroy R."/>
        </authorList>
    </citation>
    <scope>NUCLEOTIDE SEQUENCE</scope>
    <source>
        <strain evidence="1">CHK173-259</strain>
    </source>
</reference>
<dbReference type="Pfam" id="PF04221">
    <property type="entry name" value="RelB"/>
    <property type="match status" value="1"/>
</dbReference>
<comment type="caution">
    <text evidence="1">The sequence shown here is derived from an EMBL/GenBank/DDBJ whole genome shotgun (WGS) entry which is preliminary data.</text>
</comment>
<dbReference type="Gene3D" id="1.10.1220.10">
    <property type="entry name" value="Met repressor-like"/>
    <property type="match status" value="1"/>
</dbReference>
<name>A0A9D1QUK1_9LACO</name>
<dbReference type="InterPro" id="IPR007337">
    <property type="entry name" value="RelB/DinJ"/>
</dbReference>
<accession>A0A9D1QUK1</accession>
<dbReference type="AlphaFoldDB" id="A0A9D1QUK1"/>
<evidence type="ECO:0000313" key="1">
    <source>
        <dbReference type="EMBL" id="HIW72547.1"/>
    </source>
</evidence>
<dbReference type="EMBL" id="DXGJ01000062">
    <property type="protein sequence ID" value="HIW72547.1"/>
    <property type="molecule type" value="Genomic_DNA"/>
</dbReference>
<evidence type="ECO:0000313" key="2">
    <source>
        <dbReference type="Proteomes" id="UP000886822"/>
    </source>
</evidence>
<gene>
    <name evidence="1" type="ORF">H9875_07985</name>
</gene>
<dbReference type="GO" id="GO:0006355">
    <property type="term" value="P:regulation of DNA-templated transcription"/>
    <property type="evidence" value="ECO:0007669"/>
    <property type="project" value="InterPro"/>
</dbReference>
<dbReference type="InterPro" id="IPR013321">
    <property type="entry name" value="Arc_rbn_hlx_hlx"/>
</dbReference>
<protein>
    <submittedName>
        <fullName evidence="1">Type II toxin-antitoxin system RelB/DinJ family antitoxin</fullName>
    </submittedName>
</protein>
<organism evidence="1 2">
    <name type="scientific">Candidatus Levilactobacillus faecigallinarum</name>
    <dbReference type="NCBI Taxonomy" id="2838638"/>
    <lineage>
        <taxon>Bacteria</taxon>
        <taxon>Bacillati</taxon>
        <taxon>Bacillota</taxon>
        <taxon>Bacilli</taxon>
        <taxon>Lactobacillales</taxon>
        <taxon>Lactobacillaceae</taxon>
        <taxon>Levilactobacillus</taxon>
    </lineage>
</organism>